<accession>A0AAQ4DIQ9</accession>
<sequence length="150" mass="16855">MPGILSLITGSSAYGSRKGTHLQECLHLSEVDPSMGKKTMSLDGRLDYYPTPYATTRVTDIDERKMSECSYKQAQEEPLYATVKRTPRPPRSDIHVYNYPVLNSVPDSGDRRASSSHWKMATAVVKLDDGTDGLEMNHSPSKRSHRMSHR</sequence>
<evidence type="ECO:0000313" key="3">
    <source>
        <dbReference type="Proteomes" id="UP001321473"/>
    </source>
</evidence>
<reference evidence="2 3" key="1">
    <citation type="journal article" date="2023" name="Arcadia Sci">
        <title>De novo assembly of a long-read Amblyomma americanum tick genome.</title>
        <authorList>
            <person name="Chou S."/>
            <person name="Poskanzer K.E."/>
            <person name="Rollins M."/>
            <person name="Thuy-Boun P.S."/>
        </authorList>
    </citation>
    <scope>NUCLEOTIDE SEQUENCE [LARGE SCALE GENOMIC DNA]</scope>
    <source>
        <strain evidence="2">F_SG_1</strain>
        <tissue evidence="2">Salivary glands</tissue>
    </source>
</reference>
<organism evidence="2 3">
    <name type="scientific">Amblyomma americanum</name>
    <name type="common">Lone star tick</name>
    <dbReference type="NCBI Taxonomy" id="6943"/>
    <lineage>
        <taxon>Eukaryota</taxon>
        <taxon>Metazoa</taxon>
        <taxon>Ecdysozoa</taxon>
        <taxon>Arthropoda</taxon>
        <taxon>Chelicerata</taxon>
        <taxon>Arachnida</taxon>
        <taxon>Acari</taxon>
        <taxon>Parasitiformes</taxon>
        <taxon>Ixodida</taxon>
        <taxon>Ixodoidea</taxon>
        <taxon>Ixodidae</taxon>
        <taxon>Amblyomminae</taxon>
        <taxon>Amblyomma</taxon>
    </lineage>
</organism>
<dbReference type="AlphaFoldDB" id="A0AAQ4DIQ9"/>
<dbReference type="Proteomes" id="UP001321473">
    <property type="component" value="Unassembled WGS sequence"/>
</dbReference>
<feature type="compositionally biased region" description="Basic residues" evidence="1">
    <location>
        <begin position="140"/>
        <end position="150"/>
    </location>
</feature>
<name>A0AAQ4DIQ9_AMBAM</name>
<evidence type="ECO:0000313" key="2">
    <source>
        <dbReference type="EMBL" id="KAK8762349.1"/>
    </source>
</evidence>
<feature type="region of interest" description="Disordered" evidence="1">
    <location>
        <begin position="129"/>
        <end position="150"/>
    </location>
</feature>
<comment type="caution">
    <text evidence="2">The sequence shown here is derived from an EMBL/GenBank/DDBJ whole genome shotgun (WGS) entry which is preliminary data.</text>
</comment>
<proteinExistence type="predicted"/>
<keyword evidence="3" id="KW-1185">Reference proteome</keyword>
<dbReference type="EMBL" id="JARKHS020030170">
    <property type="protein sequence ID" value="KAK8762349.1"/>
    <property type="molecule type" value="Genomic_DNA"/>
</dbReference>
<gene>
    <name evidence="2" type="ORF">V5799_026387</name>
</gene>
<protein>
    <submittedName>
        <fullName evidence="2">Uncharacterized protein</fullName>
    </submittedName>
</protein>
<evidence type="ECO:0000256" key="1">
    <source>
        <dbReference type="SAM" id="MobiDB-lite"/>
    </source>
</evidence>